<comment type="caution">
    <text evidence="1">The sequence shown here is derived from an EMBL/GenBank/DDBJ whole genome shotgun (WGS) entry which is preliminary data.</text>
</comment>
<evidence type="ECO:0000313" key="2">
    <source>
        <dbReference type="Proteomes" id="UP000193208"/>
    </source>
</evidence>
<organism evidence="1 2">
    <name type="scientific">Bifidobacterium adolescentis</name>
    <dbReference type="NCBI Taxonomy" id="1680"/>
    <lineage>
        <taxon>Bacteria</taxon>
        <taxon>Bacillati</taxon>
        <taxon>Actinomycetota</taxon>
        <taxon>Actinomycetes</taxon>
        <taxon>Bifidobacteriales</taxon>
        <taxon>Bifidobacteriaceae</taxon>
        <taxon>Bifidobacterium</taxon>
    </lineage>
</organism>
<dbReference type="RefSeq" id="WP_085381853.1">
    <property type="nucleotide sequence ID" value="NZ_LNKI01000002.1"/>
</dbReference>
<sequence>MTILIDNSKAVEISIREWDEENTQYGLDWSADFYDVGRLKTVDGPELAYIVEDVDYCIEQANDMVAGVGDFAEYGPQPDTFVDVTELDRSAYLICEIDLYQLSSEIYNHGLNVKDTEIISGMCPEDTIKVVFMDGTACCVGIDPNFHLCVNFSYYADESCRDGELSTSCHDFEGELDYLDGVKDICGGLR</sequence>
<reference evidence="1 2" key="1">
    <citation type="journal article" date="2016" name="Sci. Rep.">
        <title>Evaluation of genetic diversity among strains of the human gut commensal Bifidobacterium adolescentis.</title>
        <authorList>
            <person name="Duranti S."/>
            <person name="Milani C."/>
            <person name="Lugli G.A."/>
            <person name="Mancabelli L."/>
            <person name="Turroni F."/>
            <person name="Ferrario C."/>
            <person name="Mangifesta M."/>
            <person name="Viappiani A."/>
            <person name="Sanchez B."/>
            <person name="Margolles A."/>
            <person name="van Sinderen D."/>
            <person name="Ventura M."/>
        </authorList>
    </citation>
    <scope>NUCLEOTIDE SEQUENCE [LARGE SCALE GENOMIC DNA]</scope>
    <source>
        <strain evidence="1 2">AL46-7</strain>
    </source>
</reference>
<accession>A0A1X3A1U4</accession>
<gene>
    <name evidence="1" type="ORF">AL0467_1004</name>
</gene>
<dbReference type="Proteomes" id="UP000193208">
    <property type="component" value="Unassembled WGS sequence"/>
</dbReference>
<dbReference type="EMBL" id="LNKI01000002">
    <property type="protein sequence ID" value="OSH00604.1"/>
    <property type="molecule type" value="Genomic_DNA"/>
</dbReference>
<evidence type="ECO:0000313" key="1">
    <source>
        <dbReference type="EMBL" id="OSH00604.1"/>
    </source>
</evidence>
<protein>
    <submittedName>
        <fullName evidence="1">Uncharacterized protein</fullName>
    </submittedName>
</protein>
<name>A0A1X3A1U4_BIFAD</name>
<dbReference type="AlphaFoldDB" id="A0A1X3A1U4"/>
<proteinExistence type="predicted"/>